<feature type="region of interest" description="Disordered" evidence="1">
    <location>
        <begin position="83"/>
        <end position="203"/>
    </location>
</feature>
<feature type="compositionally biased region" description="Pro residues" evidence="1">
    <location>
        <begin position="16"/>
        <end position="25"/>
    </location>
</feature>
<name>A0A9P6TI33_9BASI</name>
<feature type="region of interest" description="Disordered" evidence="1">
    <location>
        <begin position="221"/>
        <end position="297"/>
    </location>
</feature>
<feature type="compositionally biased region" description="Polar residues" evidence="1">
    <location>
        <begin position="273"/>
        <end position="283"/>
    </location>
</feature>
<feature type="compositionally biased region" description="Polar residues" evidence="1">
    <location>
        <begin position="125"/>
        <end position="145"/>
    </location>
</feature>
<accession>A0A9P6TI33</accession>
<sequence>MYQEFSPAGKYFKPNLPSPPPPAPTPNSFQRLLRHVTSLPGKLVSSVRDKPSQAYVRPSLEEAIAAWERENAWRDVLGEVWSPSSITGRRSSDTIQPKSNRFRSSQASSPTATPRGAVGAESSRGHGSNSMEQTGTRDTFSQNLQFEPVSPALFEWDNPDLPSTIRRSTTLPSRRHPNVILLPPPMPRRPIGSSKPKLIPKEQSCAIEQKEVVEELMTYPTIPKEEFSLDKLENVNDPTRYTSFPAYPETPPRSPIPSAYSSPKSSSSSSSSETTKLTDTLATEESLDEAASGGSET</sequence>
<evidence type="ECO:0000256" key="1">
    <source>
        <dbReference type="SAM" id="MobiDB-lite"/>
    </source>
</evidence>
<organism evidence="2 3">
    <name type="scientific">Cronartium quercuum f. sp. fusiforme G11</name>
    <dbReference type="NCBI Taxonomy" id="708437"/>
    <lineage>
        <taxon>Eukaryota</taxon>
        <taxon>Fungi</taxon>
        <taxon>Dikarya</taxon>
        <taxon>Basidiomycota</taxon>
        <taxon>Pucciniomycotina</taxon>
        <taxon>Pucciniomycetes</taxon>
        <taxon>Pucciniales</taxon>
        <taxon>Coleosporiaceae</taxon>
        <taxon>Cronartium</taxon>
    </lineage>
</organism>
<dbReference type="AlphaFoldDB" id="A0A9P6TI33"/>
<evidence type="ECO:0000313" key="3">
    <source>
        <dbReference type="Proteomes" id="UP000886653"/>
    </source>
</evidence>
<feature type="region of interest" description="Disordered" evidence="1">
    <location>
        <begin position="1"/>
        <end position="28"/>
    </location>
</feature>
<feature type="compositionally biased region" description="Polar residues" evidence="1">
    <location>
        <begin position="83"/>
        <end position="112"/>
    </location>
</feature>
<comment type="caution">
    <text evidence="2">The sequence shown here is derived from an EMBL/GenBank/DDBJ whole genome shotgun (WGS) entry which is preliminary data.</text>
</comment>
<feature type="compositionally biased region" description="Low complexity" evidence="1">
    <location>
        <begin position="256"/>
        <end position="272"/>
    </location>
</feature>
<keyword evidence="3" id="KW-1185">Reference proteome</keyword>
<dbReference type="Proteomes" id="UP000886653">
    <property type="component" value="Unassembled WGS sequence"/>
</dbReference>
<evidence type="ECO:0000313" key="2">
    <source>
        <dbReference type="EMBL" id="KAG0152350.1"/>
    </source>
</evidence>
<feature type="compositionally biased region" description="Basic and acidic residues" evidence="1">
    <location>
        <begin position="223"/>
        <end position="234"/>
    </location>
</feature>
<gene>
    <name evidence="2" type="ORF">CROQUDRAFT_140757</name>
</gene>
<reference evidence="2" key="1">
    <citation type="submission" date="2013-11" db="EMBL/GenBank/DDBJ databases">
        <title>Genome sequence of the fusiform rust pathogen reveals effectors for host alternation and coevolution with pine.</title>
        <authorList>
            <consortium name="DOE Joint Genome Institute"/>
            <person name="Smith K."/>
            <person name="Pendleton A."/>
            <person name="Kubisiak T."/>
            <person name="Anderson C."/>
            <person name="Salamov A."/>
            <person name="Aerts A."/>
            <person name="Riley R."/>
            <person name="Clum A."/>
            <person name="Lindquist E."/>
            <person name="Ence D."/>
            <person name="Campbell M."/>
            <person name="Kronenberg Z."/>
            <person name="Feau N."/>
            <person name="Dhillon B."/>
            <person name="Hamelin R."/>
            <person name="Burleigh J."/>
            <person name="Smith J."/>
            <person name="Yandell M."/>
            <person name="Nelson C."/>
            <person name="Grigoriev I."/>
            <person name="Davis J."/>
        </authorList>
    </citation>
    <scope>NUCLEOTIDE SEQUENCE</scope>
    <source>
        <strain evidence="2">G11</strain>
    </source>
</reference>
<dbReference type="EMBL" id="MU167208">
    <property type="protein sequence ID" value="KAG0152350.1"/>
    <property type="molecule type" value="Genomic_DNA"/>
</dbReference>
<proteinExistence type="predicted"/>
<protein>
    <submittedName>
        <fullName evidence="2">Uncharacterized protein</fullName>
    </submittedName>
</protein>